<dbReference type="GO" id="GO:0030976">
    <property type="term" value="F:thiamine pyrophosphate binding"/>
    <property type="evidence" value="ECO:0007669"/>
    <property type="project" value="InterPro"/>
</dbReference>
<organism evidence="3 4">
    <name type="scientific">Candidatus Scatomorpha intestinavium</name>
    <dbReference type="NCBI Taxonomy" id="2840922"/>
    <lineage>
        <taxon>Bacteria</taxon>
        <taxon>Bacillati</taxon>
        <taxon>Bacillota</taxon>
        <taxon>Clostridia</taxon>
        <taxon>Eubacteriales</taxon>
        <taxon>Candidatus Scatomorpha</taxon>
    </lineage>
</organism>
<evidence type="ECO:0000259" key="2">
    <source>
        <dbReference type="Pfam" id="PF02775"/>
    </source>
</evidence>
<protein>
    <submittedName>
        <fullName evidence="3">Pyruvate synthase subunit beta</fullName>
    </submittedName>
</protein>
<dbReference type="InterPro" id="IPR029061">
    <property type="entry name" value="THDP-binding"/>
</dbReference>
<accession>A0A9D1CT76</accession>
<dbReference type="SUPFAM" id="SSF52518">
    <property type="entry name" value="Thiamin diphosphate-binding fold (THDP-binding)"/>
    <property type="match status" value="1"/>
</dbReference>
<evidence type="ECO:0000313" key="4">
    <source>
        <dbReference type="Proteomes" id="UP000824262"/>
    </source>
</evidence>
<evidence type="ECO:0000256" key="1">
    <source>
        <dbReference type="ARBA" id="ARBA00023002"/>
    </source>
</evidence>
<evidence type="ECO:0000313" key="3">
    <source>
        <dbReference type="EMBL" id="HIQ79582.1"/>
    </source>
</evidence>
<reference evidence="3" key="2">
    <citation type="journal article" date="2021" name="PeerJ">
        <title>Extensive microbial diversity within the chicken gut microbiome revealed by metagenomics and culture.</title>
        <authorList>
            <person name="Gilroy R."/>
            <person name="Ravi A."/>
            <person name="Getino M."/>
            <person name="Pursley I."/>
            <person name="Horton D.L."/>
            <person name="Alikhan N.F."/>
            <person name="Baker D."/>
            <person name="Gharbi K."/>
            <person name="Hall N."/>
            <person name="Watson M."/>
            <person name="Adriaenssens E.M."/>
            <person name="Foster-Nyarko E."/>
            <person name="Jarju S."/>
            <person name="Secka A."/>
            <person name="Antonio M."/>
            <person name="Oren A."/>
            <person name="Chaudhuri R.R."/>
            <person name="La Ragione R."/>
            <person name="Hildebrand F."/>
            <person name="Pallen M.J."/>
        </authorList>
    </citation>
    <scope>NUCLEOTIDE SEQUENCE</scope>
    <source>
        <strain evidence="3">ChiBcolR7-354</strain>
    </source>
</reference>
<dbReference type="GO" id="GO:0016491">
    <property type="term" value="F:oxidoreductase activity"/>
    <property type="evidence" value="ECO:0007669"/>
    <property type="project" value="UniProtKB-KW"/>
</dbReference>
<sequence>MPELDLLSKGMTTCQGCPMELIARAALDTLGPRTITMTPPSCSAILTGSGDETGWGIPSVQTVLMSLPAFASGVSEALKIRGMDDVTVMGFAGDGGTFDIGLQSLSGAIERGHKAVFICYNNEAYMNTGNQRSSATTLGASTKTTPTGKKESAKNIDFMLLHTPLVYQATASVGNIPDFKRKLKKASTKDGPCFIHVLAPCPSGWKFPTDQTIEVAKLAVKSGAWLQFEREDGKITINQKPADFELINEYLDGQKRFGRVTPEIRQRIIAEAKGRYETLCRLAELDCLV</sequence>
<dbReference type="AlphaFoldDB" id="A0A9D1CT76"/>
<name>A0A9D1CT76_9FIRM</name>
<dbReference type="Gene3D" id="3.40.50.970">
    <property type="match status" value="2"/>
</dbReference>
<comment type="caution">
    <text evidence="3">The sequence shown here is derived from an EMBL/GenBank/DDBJ whole genome shotgun (WGS) entry which is preliminary data.</text>
</comment>
<proteinExistence type="predicted"/>
<dbReference type="Pfam" id="PF02775">
    <property type="entry name" value="TPP_enzyme_C"/>
    <property type="match status" value="1"/>
</dbReference>
<gene>
    <name evidence="3" type="ORF">IAB77_10045</name>
</gene>
<dbReference type="InterPro" id="IPR011766">
    <property type="entry name" value="TPP_enzyme_TPP-bd"/>
</dbReference>
<dbReference type="PANTHER" id="PTHR42897">
    <property type="entry name" value="PYRUVATE SYNTHASE SUBUNIT PORB"/>
    <property type="match status" value="1"/>
</dbReference>
<dbReference type="Proteomes" id="UP000824262">
    <property type="component" value="Unassembled WGS sequence"/>
</dbReference>
<dbReference type="EMBL" id="DVGA01000114">
    <property type="protein sequence ID" value="HIQ79582.1"/>
    <property type="molecule type" value="Genomic_DNA"/>
</dbReference>
<reference evidence="3" key="1">
    <citation type="submission" date="2020-10" db="EMBL/GenBank/DDBJ databases">
        <authorList>
            <person name="Gilroy R."/>
        </authorList>
    </citation>
    <scope>NUCLEOTIDE SEQUENCE</scope>
    <source>
        <strain evidence="3">ChiBcolR7-354</strain>
    </source>
</reference>
<keyword evidence="1" id="KW-0560">Oxidoreductase</keyword>
<feature type="domain" description="Thiamine pyrophosphate enzyme TPP-binding" evidence="2">
    <location>
        <begin position="69"/>
        <end position="197"/>
    </location>
</feature>
<dbReference type="PANTHER" id="PTHR42897:SF2">
    <property type="entry name" value="PYRUVATE SYNTHASE SUBUNIT PORB"/>
    <property type="match status" value="1"/>
</dbReference>
<keyword evidence="3" id="KW-0670">Pyruvate</keyword>
<dbReference type="InterPro" id="IPR051479">
    <property type="entry name" value="PorB-like"/>
</dbReference>